<dbReference type="STRING" id="1090615.SAMN04515671_2857"/>
<dbReference type="Pfam" id="PF07929">
    <property type="entry name" value="PRiA4_ORF3"/>
    <property type="match status" value="1"/>
</dbReference>
<keyword evidence="3" id="KW-1185">Reference proteome</keyword>
<dbReference type="SUPFAM" id="SSF159941">
    <property type="entry name" value="MM3350-like"/>
    <property type="match status" value="1"/>
</dbReference>
<proteinExistence type="predicted"/>
<accession>A0A1H0PQ05</accession>
<evidence type="ECO:0000313" key="3">
    <source>
        <dbReference type="Proteomes" id="UP000198741"/>
    </source>
</evidence>
<dbReference type="PANTHER" id="PTHR41878">
    <property type="entry name" value="LEXA REPRESSOR-RELATED"/>
    <property type="match status" value="1"/>
</dbReference>
<organism evidence="2 3">
    <name type="scientific">Nakamurella panacisegetis</name>
    <dbReference type="NCBI Taxonomy" id="1090615"/>
    <lineage>
        <taxon>Bacteria</taxon>
        <taxon>Bacillati</taxon>
        <taxon>Actinomycetota</taxon>
        <taxon>Actinomycetes</taxon>
        <taxon>Nakamurellales</taxon>
        <taxon>Nakamurellaceae</taxon>
        <taxon>Nakamurella</taxon>
    </lineage>
</organism>
<sequence>MLTACESCITGWSGQRPNWHHRGVDQRAGGRKRHLSLVPDLPESAATDRDETPLRAVSTLIPVPPLVEATADDLRRRLAESGAPQPFLDHAARFGDDVEALAVWLRDYGPVFSEKQWAGDLLDHWSQFLVPGTDAIAAEQFGAAFLAMYDDDSVGMIKHLIAEAVETGRRETVAMARVFASVGPIAVRSAALAAVEQLLAAEVPDVEWADDVGAGRLLSAYGWSDPAQSEEMLVLDFEIAGRPRSFSVLLDHSRGSGVKACQLHGEIGKTRRQFEVRATIAGLPFMTYTRTQAGNILAAALVAPIAARRADDIEQVNALLPLLRSREHLVVVPAAVVPMPPAPTSPRQSTRVSRVHRLKVTLTHTRPPIWRRLEVPSTATLAELHDILQVAFGWADSHLWMFETPTGEYGRPDPEMGFMDAGRITLADAAPDAGSALHYVYDFGDDWRHSIVVEAVEAAAVGPRYPRCTGGRRAAPPEDSGGAETYEDLLAAGSIVAGRFSAAAINERLQDS</sequence>
<feature type="domain" description="Plasmid pRiA4b Orf3-like" evidence="1">
    <location>
        <begin position="355"/>
        <end position="492"/>
    </location>
</feature>
<dbReference type="InterPro" id="IPR012912">
    <property type="entry name" value="Plasmid_pRiA4b_Orf3-like"/>
</dbReference>
<dbReference type="Proteomes" id="UP000198741">
    <property type="component" value="Chromosome I"/>
</dbReference>
<dbReference type="InterPro" id="IPR024047">
    <property type="entry name" value="MM3350-like_sf"/>
</dbReference>
<evidence type="ECO:0000313" key="2">
    <source>
        <dbReference type="EMBL" id="SDP06639.1"/>
    </source>
</evidence>
<name>A0A1H0PQ05_9ACTN</name>
<protein>
    <submittedName>
        <fullName evidence="2">PRiA4b ORF-3-like protein</fullName>
    </submittedName>
</protein>
<dbReference type="PANTHER" id="PTHR41878:SF1">
    <property type="entry name" value="TNPR PROTEIN"/>
    <property type="match status" value="1"/>
</dbReference>
<reference evidence="2 3" key="1">
    <citation type="submission" date="2016-10" db="EMBL/GenBank/DDBJ databases">
        <authorList>
            <person name="de Groot N.N."/>
        </authorList>
    </citation>
    <scope>NUCLEOTIDE SEQUENCE [LARGE SCALE GENOMIC DNA]</scope>
    <source>
        <strain evidence="3">P4-7,KCTC 19426,CECT 7604</strain>
    </source>
</reference>
<dbReference type="Gene3D" id="3.10.290.30">
    <property type="entry name" value="MM3350-like"/>
    <property type="match status" value="1"/>
</dbReference>
<dbReference type="EMBL" id="LT629710">
    <property type="protein sequence ID" value="SDP06639.1"/>
    <property type="molecule type" value="Genomic_DNA"/>
</dbReference>
<dbReference type="AlphaFoldDB" id="A0A1H0PQ05"/>
<evidence type="ECO:0000259" key="1">
    <source>
        <dbReference type="Pfam" id="PF07929"/>
    </source>
</evidence>
<gene>
    <name evidence="2" type="ORF">SAMN04515671_2857</name>
</gene>